<reference evidence="1" key="1">
    <citation type="submission" date="2016-09" db="EMBL/GenBank/DDBJ databases">
        <authorList>
            <person name="Capua I."/>
            <person name="De Benedictis P."/>
            <person name="Joannis T."/>
            <person name="Lombin L.H."/>
            <person name="Cattoli G."/>
        </authorList>
    </citation>
    <scope>NUCLEOTIDE SEQUENCE</scope>
    <source>
        <strain evidence="1">B9</strain>
    </source>
</reference>
<evidence type="ECO:0000313" key="1">
    <source>
        <dbReference type="EMBL" id="SCU73332.1"/>
    </source>
</evidence>
<dbReference type="AlphaFoldDB" id="A0A1K0J5Z4"/>
<proteinExistence type="predicted"/>
<dbReference type="EMBL" id="FMSH01000005">
    <property type="protein sequence ID" value="SCU73332.1"/>
    <property type="molecule type" value="Genomic_DNA"/>
</dbReference>
<protein>
    <submittedName>
        <fullName evidence="1">Uncharacterized protein</fullName>
    </submittedName>
</protein>
<organism evidence="1">
    <name type="scientific">Cupriavidus necator</name>
    <name type="common">Alcaligenes eutrophus</name>
    <name type="synonym">Ralstonia eutropha</name>
    <dbReference type="NCBI Taxonomy" id="106590"/>
    <lineage>
        <taxon>Bacteria</taxon>
        <taxon>Pseudomonadati</taxon>
        <taxon>Pseudomonadota</taxon>
        <taxon>Betaproteobacteria</taxon>
        <taxon>Burkholderiales</taxon>
        <taxon>Burkholderiaceae</taxon>
        <taxon>Cupriavidus</taxon>
    </lineage>
</organism>
<name>A0A1K0J5Z4_CUPNE</name>
<sequence length="68" mass="7442">MLALRAVAAQYMGTAIIETPYRKCKQIIVKTSRFAQLVYLNQDGPNAITSWFPVPALPKSGARSGPPH</sequence>
<accession>A0A1K0J5Z4</accession>
<gene>
    <name evidence="1" type="ORF">CNECB9_1020005</name>
</gene>